<keyword evidence="3" id="KW-1185">Reference proteome</keyword>
<feature type="transmembrane region" description="Helical" evidence="1">
    <location>
        <begin position="55"/>
        <end position="78"/>
    </location>
</feature>
<reference evidence="2 3" key="1">
    <citation type="submission" date="2014-04" db="EMBL/GenBank/DDBJ databases">
        <title>Draft genome sequence of Hydrogenovibrio marinus MH-110, a model organism for aerobic H2 metabolism.</title>
        <authorList>
            <person name="Cha H.J."/>
            <person name="Jo B.H."/>
            <person name="Hwang B.H."/>
        </authorList>
    </citation>
    <scope>NUCLEOTIDE SEQUENCE [LARGE SCALE GENOMIC DNA]</scope>
    <source>
        <strain evidence="2 3">MH-110</strain>
    </source>
</reference>
<keyword evidence="1" id="KW-0472">Membrane</keyword>
<accession>A0A066ZSF0</accession>
<keyword evidence="1" id="KW-0812">Transmembrane</keyword>
<proteinExistence type="predicted"/>
<dbReference type="Proteomes" id="UP000027341">
    <property type="component" value="Unassembled WGS sequence"/>
</dbReference>
<dbReference type="STRING" id="28885.EI16_09215"/>
<evidence type="ECO:0000256" key="1">
    <source>
        <dbReference type="SAM" id="Phobius"/>
    </source>
</evidence>
<feature type="transmembrane region" description="Helical" evidence="1">
    <location>
        <begin position="123"/>
        <end position="143"/>
    </location>
</feature>
<feature type="transmembrane region" description="Helical" evidence="1">
    <location>
        <begin position="90"/>
        <end position="111"/>
    </location>
</feature>
<feature type="transmembrane region" description="Helical" evidence="1">
    <location>
        <begin position="12"/>
        <end position="35"/>
    </location>
</feature>
<dbReference type="AlphaFoldDB" id="A0A066ZSF0"/>
<gene>
    <name evidence="2" type="ORF">EI16_09215</name>
</gene>
<organism evidence="2 3">
    <name type="scientific">Hydrogenovibrio marinus</name>
    <dbReference type="NCBI Taxonomy" id="28885"/>
    <lineage>
        <taxon>Bacteria</taxon>
        <taxon>Pseudomonadati</taxon>
        <taxon>Pseudomonadota</taxon>
        <taxon>Gammaproteobacteria</taxon>
        <taxon>Thiotrichales</taxon>
        <taxon>Piscirickettsiaceae</taxon>
        <taxon>Hydrogenovibrio</taxon>
    </lineage>
</organism>
<comment type="caution">
    <text evidence="2">The sequence shown here is derived from an EMBL/GenBank/DDBJ whole genome shotgun (WGS) entry which is preliminary data.</text>
</comment>
<evidence type="ECO:0000313" key="2">
    <source>
        <dbReference type="EMBL" id="KDN96437.1"/>
    </source>
</evidence>
<dbReference type="EMBL" id="JMIU01000001">
    <property type="protein sequence ID" value="KDN96437.1"/>
    <property type="molecule type" value="Genomic_DNA"/>
</dbReference>
<keyword evidence="1" id="KW-1133">Transmembrane helix</keyword>
<sequence length="154" mass="17502">MNGYPKGFLPSLITTSLLVMITGLLLIPAFLIFRMEQEQDWLMNLSIASGSLRHTLTMLHAVVGWTMVWFIGALWTIHVRSHWRRHENRANGLMFIGIWSVLIISALGIYYFGDPGWSKTSSLIHVIVGLMVPFMLIVHKIIGKKSLKTSSPRR</sequence>
<evidence type="ECO:0008006" key="4">
    <source>
        <dbReference type="Google" id="ProtNLM"/>
    </source>
</evidence>
<protein>
    <recommendedName>
        <fullName evidence="4">DUF4405 domain-containing protein</fullName>
    </recommendedName>
</protein>
<evidence type="ECO:0000313" key="3">
    <source>
        <dbReference type="Proteomes" id="UP000027341"/>
    </source>
</evidence>
<dbReference type="RefSeq" id="WP_029912589.1">
    <property type="nucleotide sequence ID" value="NZ_AP020335.1"/>
</dbReference>
<name>A0A066ZSF0_HYDMR</name>